<keyword evidence="1" id="KW-0472">Membrane</keyword>
<protein>
    <recommendedName>
        <fullName evidence="2">Methyltransferase type 11 domain-containing protein</fullName>
    </recommendedName>
</protein>
<dbReference type="InterPro" id="IPR013216">
    <property type="entry name" value="Methyltransf_11"/>
</dbReference>
<feature type="transmembrane region" description="Helical" evidence="1">
    <location>
        <begin position="210"/>
        <end position="230"/>
    </location>
</feature>
<dbReference type="EMBL" id="LBPN01000001">
    <property type="protein sequence ID" value="KKP59930.1"/>
    <property type="molecule type" value="Genomic_DNA"/>
</dbReference>
<keyword evidence="1" id="KW-1133">Transmembrane helix</keyword>
<dbReference type="InterPro" id="IPR029063">
    <property type="entry name" value="SAM-dependent_MTases_sf"/>
</dbReference>
<gene>
    <name evidence="3" type="ORF">UR52_C0001G0010</name>
</gene>
<evidence type="ECO:0000259" key="2">
    <source>
        <dbReference type="Pfam" id="PF08241"/>
    </source>
</evidence>
<evidence type="ECO:0000256" key="1">
    <source>
        <dbReference type="SAM" id="Phobius"/>
    </source>
</evidence>
<dbReference type="CDD" id="cd02440">
    <property type="entry name" value="AdoMet_MTases"/>
    <property type="match status" value="1"/>
</dbReference>
<dbReference type="AlphaFoldDB" id="A0A0G0D9B3"/>
<evidence type="ECO:0000313" key="4">
    <source>
        <dbReference type="Proteomes" id="UP000034176"/>
    </source>
</evidence>
<dbReference type="SUPFAM" id="SSF53335">
    <property type="entry name" value="S-adenosyl-L-methionine-dependent methyltransferases"/>
    <property type="match status" value="1"/>
</dbReference>
<dbReference type="Proteomes" id="UP000034176">
    <property type="component" value="Unassembled WGS sequence"/>
</dbReference>
<dbReference type="Gene3D" id="3.40.50.150">
    <property type="entry name" value="Vaccinia Virus protein VP39"/>
    <property type="match status" value="1"/>
</dbReference>
<comment type="caution">
    <text evidence="3">The sequence shown here is derived from an EMBL/GenBank/DDBJ whole genome shotgun (WGS) entry which is preliminary data.</text>
</comment>
<sequence length="245" mass="28388">MKNILHTIESILGIYRWHPKIALRYLPVVDDIKKNFSEYSSVLEVGSGGLGITPYLKKKIVGVDVFFDLPVDKNITAVTALANELPFADKAFDTVICLDVIEHNSNHNRIKIISELLRVASSKIYIGLPVGKLSQKQDEEISVDFFKKHDHNYEYLSQHLEYGLPEKDWIIKTVTEEAQKLNKSVQIKIYGNINLKFRKFLMSGWISDNIIVNILFRKIFILFIPIFRIFNHSPTYRELFFITIN</sequence>
<dbReference type="GO" id="GO:0008757">
    <property type="term" value="F:S-adenosylmethionine-dependent methyltransferase activity"/>
    <property type="evidence" value="ECO:0007669"/>
    <property type="project" value="InterPro"/>
</dbReference>
<name>A0A0G0D9B3_9BACT</name>
<organism evidence="3 4">
    <name type="scientific">Candidatus Gottesmanbacteria bacterium GW2011_GWA1_34_13</name>
    <dbReference type="NCBI Taxonomy" id="1618434"/>
    <lineage>
        <taxon>Bacteria</taxon>
        <taxon>Candidatus Gottesmaniibacteriota</taxon>
    </lineage>
</organism>
<feature type="domain" description="Methyltransferase type 11" evidence="2">
    <location>
        <begin position="43"/>
        <end position="120"/>
    </location>
</feature>
<dbReference type="STRING" id="1618434.UR52_C0001G0010"/>
<keyword evidence="1" id="KW-0812">Transmembrane</keyword>
<reference evidence="3 4" key="1">
    <citation type="journal article" date="2015" name="Nature">
        <title>rRNA introns, odd ribosomes, and small enigmatic genomes across a large radiation of phyla.</title>
        <authorList>
            <person name="Brown C.T."/>
            <person name="Hug L.A."/>
            <person name="Thomas B.C."/>
            <person name="Sharon I."/>
            <person name="Castelle C.J."/>
            <person name="Singh A."/>
            <person name="Wilkins M.J."/>
            <person name="Williams K.H."/>
            <person name="Banfield J.F."/>
        </authorList>
    </citation>
    <scope>NUCLEOTIDE SEQUENCE [LARGE SCALE GENOMIC DNA]</scope>
</reference>
<accession>A0A0G0D9B3</accession>
<evidence type="ECO:0000313" key="3">
    <source>
        <dbReference type="EMBL" id="KKP59930.1"/>
    </source>
</evidence>
<proteinExistence type="predicted"/>
<dbReference type="Pfam" id="PF08241">
    <property type="entry name" value="Methyltransf_11"/>
    <property type="match status" value="1"/>
</dbReference>